<dbReference type="InterPro" id="IPR051411">
    <property type="entry name" value="Polyketide_trans_af380"/>
</dbReference>
<dbReference type="Pfam" id="PF12697">
    <property type="entry name" value="Abhydrolase_6"/>
    <property type="match status" value="1"/>
</dbReference>
<gene>
    <name evidence="2" type="ORF">NCTC11923_02494</name>
</gene>
<evidence type="ECO:0000313" key="3">
    <source>
        <dbReference type="Proteomes" id="UP000276899"/>
    </source>
</evidence>
<dbReference type="AlphaFoldDB" id="A0A448KFT6"/>
<dbReference type="InterPro" id="IPR029058">
    <property type="entry name" value="AB_hydrolase_fold"/>
</dbReference>
<reference evidence="2 3" key="1">
    <citation type="submission" date="2018-12" db="EMBL/GenBank/DDBJ databases">
        <authorList>
            <consortium name="Pathogen Informatics"/>
        </authorList>
    </citation>
    <scope>NUCLEOTIDE SEQUENCE [LARGE SCALE GENOMIC DNA]</scope>
    <source>
        <strain evidence="2 3">NCTC11923</strain>
    </source>
</reference>
<keyword evidence="3" id="KW-1185">Reference proteome</keyword>
<organism evidence="2 3">
    <name type="scientific">Actinomyces slackii</name>
    <dbReference type="NCBI Taxonomy" id="52774"/>
    <lineage>
        <taxon>Bacteria</taxon>
        <taxon>Bacillati</taxon>
        <taxon>Actinomycetota</taxon>
        <taxon>Actinomycetes</taxon>
        <taxon>Actinomycetales</taxon>
        <taxon>Actinomycetaceae</taxon>
        <taxon>Actinomyces</taxon>
    </lineage>
</organism>
<feature type="domain" description="AB hydrolase-1" evidence="1">
    <location>
        <begin position="69"/>
        <end position="291"/>
    </location>
</feature>
<dbReference type="PANTHER" id="PTHR47751:SF1">
    <property type="entry name" value="SUPERFAMILY HYDROLASE, PUTATIVE (AFU_ORTHOLOGUE AFUA_2G16580)-RELATED"/>
    <property type="match status" value="1"/>
</dbReference>
<name>A0A448KFT6_9ACTO</name>
<proteinExistence type="predicted"/>
<dbReference type="EMBL" id="LR134363">
    <property type="protein sequence ID" value="VEG75816.1"/>
    <property type="molecule type" value="Genomic_DNA"/>
</dbReference>
<dbReference type="SUPFAM" id="SSF53474">
    <property type="entry name" value="alpha/beta-Hydrolases"/>
    <property type="match status" value="1"/>
</dbReference>
<protein>
    <submittedName>
        <fullName evidence="2">Uncharacterized conserved protein</fullName>
    </submittedName>
</protein>
<dbReference type="PANTHER" id="PTHR47751">
    <property type="entry name" value="SUPERFAMILY HYDROLASE, PUTATIVE (AFU_ORTHOLOGUE AFUA_2G16580)-RELATED"/>
    <property type="match status" value="1"/>
</dbReference>
<dbReference type="Gene3D" id="1.10.10.800">
    <property type="match status" value="1"/>
</dbReference>
<dbReference type="InterPro" id="IPR000073">
    <property type="entry name" value="AB_hydrolase_1"/>
</dbReference>
<dbReference type="Gene3D" id="3.40.50.1820">
    <property type="entry name" value="alpha/beta hydrolase"/>
    <property type="match status" value="1"/>
</dbReference>
<sequence>MAQDGNYIFDLDPSVERRHVSFANRYGITLAADLYVPRGIGEEASLTGVLVGSPYGAVKEQAAGIYANELARRGYAALAFDTSYNGYSEGSPRHVSSTDVFVEDFHAGIDYLGTRSFVDRQRLGVVGVCASGAFGLTAAQVDPRIRAVVSVSMIDISANFLPLYSDAEARRAALADLAEQRYLDFGSPSPAMAAMGSPMTLSEDNPMSEFGAFYWRETGHHHNSTTQFTATSNLSFMNFPELSHPDWIEVPVLTVVGEQAATRPLSEAIHERLTTDKRLLVAPGAGHVDLYHRMDLIPFEQIDAFLSESLSR</sequence>
<evidence type="ECO:0000313" key="2">
    <source>
        <dbReference type="EMBL" id="VEG75816.1"/>
    </source>
</evidence>
<dbReference type="GO" id="GO:0003824">
    <property type="term" value="F:catalytic activity"/>
    <property type="evidence" value="ECO:0007669"/>
    <property type="project" value="UniProtKB-ARBA"/>
</dbReference>
<dbReference type="KEGG" id="asla:NCTC11923_02494"/>
<dbReference type="STRING" id="1278298.GCA_000428685_00966"/>
<dbReference type="RefSeq" id="WP_026426558.1">
    <property type="nucleotide sequence ID" value="NZ_CBCRWE010000027.1"/>
</dbReference>
<accession>A0A448KFT6</accession>
<evidence type="ECO:0000259" key="1">
    <source>
        <dbReference type="Pfam" id="PF12697"/>
    </source>
</evidence>
<dbReference type="Proteomes" id="UP000276899">
    <property type="component" value="Chromosome"/>
</dbReference>